<organism evidence="1 2">
    <name type="scientific">Syntrophomonas wolfei</name>
    <dbReference type="NCBI Taxonomy" id="863"/>
    <lineage>
        <taxon>Bacteria</taxon>
        <taxon>Bacillati</taxon>
        <taxon>Bacillota</taxon>
        <taxon>Clostridia</taxon>
        <taxon>Eubacteriales</taxon>
        <taxon>Syntrophomonadaceae</taxon>
        <taxon>Syntrophomonas</taxon>
    </lineage>
</organism>
<accession>A0A354YU55</accession>
<evidence type="ECO:0000313" key="1">
    <source>
        <dbReference type="EMBL" id="HBK52719.1"/>
    </source>
</evidence>
<dbReference type="AlphaFoldDB" id="A0A354YU55"/>
<name>A0A354YU55_9FIRM</name>
<sequence length="110" mass="12974">MQESLEEFKSILDRYPEKDVEEYLRFCDNQILRIYPQIRIRWARIYGSRWAHLLGNFADLSLKPLRVKLNDKYGLLIDNAHSLPPADLQQLIAILKECFEDEPLPGTRNS</sequence>
<gene>
    <name evidence="1" type="ORF">DDZ44_02105</name>
</gene>
<comment type="caution">
    <text evidence="1">The sequence shown here is derived from an EMBL/GenBank/DDBJ whole genome shotgun (WGS) entry which is preliminary data.</text>
</comment>
<protein>
    <submittedName>
        <fullName evidence="1">Uncharacterized protein</fullName>
    </submittedName>
</protein>
<proteinExistence type="predicted"/>
<reference evidence="1 2" key="1">
    <citation type="journal article" date="2018" name="Nat. Biotechnol.">
        <title>A standardized bacterial taxonomy based on genome phylogeny substantially revises the tree of life.</title>
        <authorList>
            <person name="Parks D.H."/>
            <person name="Chuvochina M."/>
            <person name="Waite D.W."/>
            <person name="Rinke C."/>
            <person name="Skarshewski A."/>
            <person name="Chaumeil P.A."/>
            <person name="Hugenholtz P."/>
        </authorList>
    </citation>
    <scope>NUCLEOTIDE SEQUENCE [LARGE SCALE GENOMIC DNA]</scope>
    <source>
        <strain evidence="1">UBA10948</strain>
    </source>
</reference>
<evidence type="ECO:0000313" key="2">
    <source>
        <dbReference type="Proteomes" id="UP000263273"/>
    </source>
</evidence>
<dbReference type="RefSeq" id="WP_276621368.1">
    <property type="nucleotide sequence ID" value="NZ_DCDX01000052.1"/>
</dbReference>
<dbReference type="Proteomes" id="UP000263273">
    <property type="component" value="Unassembled WGS sequence"/>
</dbReference>
<dbReference type="STRING" id="378794.GCA_001570625_01216"/>
<dbReference type="EMBL" id="DNZF01000043">
    <property type="protein sequence ID" value="HBK52719.1"/>
    <property type="molecule type" value="Genomic_DNA"/>
</dbReference>